<dbReference type="EMBL" id="JACHJT010000001">
    <property type="protein sequence ID" value="MBB4934337.1"/>
    <property type="molecule type" value="Genomic_DNA"/>
</dbReference>
<dbReference type="Proteomes" id="UP000523007">
    <property type="component" value="Unassembled WGS sequence"/>
</dbReference>
<dbReference type="RefSeq" id="WP_184582336.1">
    <property type="nucleotide sequence ID" value="NZ_JACHJT010000001.1"/>
</dbReference>
<gene>
    <name evidence="1" type="ORF">F4561_005157</name>
</gene>
<keyword evidence="2" id="KW-1185">Reference proteome</keyword>
<accession>A0A7W7RLS2</accession>
<comment type="caution">
    <text evidence="1">The sequence shown here is derived from an EMBL/GenBank/DDBJ whole genome shotgun (WGS) entry which is preliminary data.</text>
</comment>
<name>A0A7W7RLS2_9ACTN</name>
<sequence>MAWLRWTLSVLGGLSLLWGIGFVAASAVYPHTVDGKYLRIRCGSMLDISVPAGNVAEMRWTPKMVPHSRSVTITGGALWIQLGGTAQVSVVLNEPQTIALPGKPSEQVQRLFFPADSRDPVNRARALVENNESG</sequence>
<dbReference type="AlphaFoldDB" id="A0A7W7RLS2"/>
<evidence type="ECO:0000313" key="2">
    <source>
        <dbReference type="Proteomes" id="UP000523007"/>
    </source>
</evidence>
<reference evidence="1 2" key="1">
    <citation type="submission" date="2020-08" db="EMBL/GenBank/DDBJ databases">
        <title>Sequencing the genomes of 1000 actinobacteria strains.</title>
        <authorList>
            <person name="Klenk H.-P."/>
        </authorList>
    </citation>
    <scope>NUCLEOTIDE SEQUENCE [LARGE SCALE GENOMIC DNA]</scope>
    <source>
        <strain evidence="1 2">DSM 102030</strain>
    </source>
</reference>
<organism evidence="1 2">
    <name type="scientific">Lipingzhangella halophila</name>
    <dbReference type="NCBI Taxonomy" id="1783352"/>
    <lineage>
        <taxon>Bacteria</taxon>
        <taxon>Bacillati</taxon>
        <taxon>Actinomycetota</taxon>
        <taxon>Actinomycetes</taxon>
        <taxon>Streptosporangiales</taxon>
        <taxon>Nocardiopsidaceae</taxon>
        <taxon>Lipingzhangella</taxon>
    </lineage>
</organism>
<protein>
    <submittedName>
        <fullName evidence="1">Uncharacterized protein</fullName>
    </submittedName>
</protein>
<evidence type="ECO:0000313" key="1">
    <source>
        <dbReference type="EMBL" id="MBB4934337.1"/>
    </source>
</evidence>
<proteinExistence type="predicted"/>